<accession>A0A4R0GVY5</accession>
<proteinExistence type="predicted"/>
<dbReference type="Pfam" id="PF13367">
    <property type="entry name" value="PrsW-protease"/>
    <property type="match status" value="1"/>
</dbReference>
<dbReference type="EMBL" id="SJJR01000001">
    <property type="protein sequence ID" value="TCC00160.1"/>
    <property type="molecule type" value="Genomic_DNA"/>
</dbReference>
<dbReference type="GO" id="GO:0008237">
    <property type="term" value="F:metallopeptidase activity"/>
    <property type="evidence" value="ECO:0007669"/>
    <property type="project" value="UniProtKB-KW"/>
</dbReference>
<dbReference type="PANTHER" id="PTHR36844">
    <property type="entry name" value="PROTEASE PRSW"/>
    <property type="match status" value="1"/>
</dbReference>
<protein>
    <submittedName>
        <fullName evidence="2">PrsW family intramembrane metalloprotease</fullName>
    </submittedName>
</protein>
<feature type="transmembrane region" description="Helical" evidence="1">
    <location>
        <begin position="68"/>
        <end position="88"/>
    </location>
</feature>
<feature type="transmembrane region" description="Helical" evidence="1">
    <location>
        <begin position="7"/>
        <end position="29"/>
    </location>
</feature>
<evidence type="ECO:0000313" key="3">
    <source>
        <dbReference type="Proteomes" id="UP000292274"/>
    </source>
</evidence>
<dbReference type="InterPro" id="IPR026898">
    <property type="entry name" value="PrsW"/>
</dbReference>
<dbReference type="GO" id="GO:0006508">
    <property type="term" value="P:proteolysis"/>
    <property type="evidence" value="ECO:0007669"/>
    <property type="project" value="UniProtKB-KW"/>
</dbReference>
<feature type="transmembrane region" description="Helical" evidence="1">
    <location>
        <begin position="179"/>
        <end position="198"/>
    </location>
</feature>
<keyword evidence="1" id="KW-0472">Membrane</keyword>
<keyword evidence="3" id="KW-1185">Reference proteome</keyword>
<gene>
    <name evidence="2" type="ORF">E0H26_00155</name>
</gene>
<dbReference type="PANTHER" id="PTHR36844:SF1">
    <property type="entry name" value="PROTEASE PRSW"/>
    <property type="match status" value="1"/>
</dbReference>
<dbReference type="AlphaFoldDB" id="A0A4R0GVY5"/>
<sequence length="263" mass="26901">MAVGGRRWAWLAVLLVGVALVLLVLVALIGTRNVLLVPVLIVLGAAVVPAAFLTFVQGRSGQWQVPGSVVTVAALLGGLIGVIAAAAIEYDTLRRLGALPAVLIGLTEETAKLVVPALILLLWRRRPRSPGDGLVIGVASGAGFAALETMGYAFTALLASSGNLGTVEQILLARGLTAAVVHPSWTGVAAGALFALAAGPSAGRWLAFAVTLLAVVALHASWDAAGSPLAYAVIALVSLGWLLWQLHRHRRPTVPTPEPGGAA</sequence>
<reference evidence="2 3" key="1">
    <citation type="submission" date="2019-02" db="EMBL/GenBank/DDBJ databases">
        <title>Jishengella sp. nov., isolated from a root of Zingiber montanum.</title>
        <authorList>
            <person name="Kuncharoen N."/>
            <person name="Kudo T."/>
            <person name="Masahiro Y."/>
            <person name="Ohkuma M."/>
            <person name="Tanasupawat S."/>
        </authorList>
    </citation>
    <scope>NUCLEOTIDE SEQUENCE [LARGE SCALE GENOMIC DNA]</scope>
    <source>
        <strain evidence="2 3">PLAI 1-1</strain>
    </source>
</reference>
<feature type="transmembrane region" description="Helical" evidence="1">
    <location>
        <begin position="205"/>
        <end position="222"/>
    </location>
</feature>
<feature type="transmembrane region" description="Helical" evidence="1">
    <location>
        <begin position="228"/>
        <end position="244"/>
    </location>
</feature>
<keyword evidence="2" id="KW-0378">Hydrolase</keyword>
<feature type="transmembrane region" description="Helical" evidence="1">
    <location>
        <begin position="134"/>
        <end position="159"/>
    </location>
</feature>
<feature type="transmembrane region" description="Helical" evidence="1">
    <location>
        <begin position="35"/>
        <end position="56"/>
    </location>
</feature>
<keyword evidence="2" id="KW-0482">Metalloprotease</keyword>
<evidence type="ECO:0000313" key="2">
    <source>
        <dbReference type="EMBL" id="TCC00160.1"/>
    </source>
</evidence>
<dbReference type="OrthoDB" id="5141135at2"/>
<evidence type="ECO:0000256" key="1">
    <source>
        <dbReference type="SAM" id="Phobius"/>
    </source>
</evidence>
<comment type="caution">
    <text evidence="2">The sequence shown here is derived from an EMBL/GenBank/DDBJ whole genome shotgun (WGS) entry which is preliminary data.</text>
</comment>
<keyword evidence="2" id="KW-0645">Protease</keyword>
<dbReference type="RefSeq" id="WP_131299206.1">
    <property type="nucleotide sequence ID" value="NZ_SJJR01000001.1"/>
</dbReference>
<keyword evidence="1" id="KW-1133">Transmembrane helix</keyword>
<feature type="transmembrane region" description="Helical" evidence="1">
    <location>
        <begin position="100"/>
        <end position="122"/>
    </location>
</feature>
<dbReference type="Proteomes" id="UP000292274">
    <property type="component" value="Unassembled WGS sequence"/>
</dbReference>
<keyword evidence="1" id="KW-0812">Transmembrane</keyword>
<name>A0A4R0GVY5_9ACTN</name>
<organism evidence="2 3">
    <name type="scientific">Micromonospora zingiberis</name>
    <dbReference type="NCBI Taxonomy" id="2053011"/>
    <lineage>
        <taxon>Bacteria</taxon>
        <taxon>Bacillati</taxon>
        <taxon>Actinomycetota</taxon>
        <taxon>Actinomycetes</taxon>
        <taxon>Micromonosporales</taxon>
        <taxon>Micromonosporaceae</taxon>
        <taxon>Micromonospora</taxon>
    </lineage>
</organism>